<feature type="compositionally biased region" description="Basic and acidic residues" evidence="3">
    <location>
        <begin position="265"/>
        <end position="306"/>
    </location>
</feature>
<dbReference type="PANTHER" id="PTHR45880">
    <property type="entry name" value="RNA-BINDING MOTIF PROTEIN, X-LINKED 2"/>
    <property type="match status" value="1"/>
</dbReference>
<proteinExistence type="predicted"/>
<evidence type="ECO:0000313" key="6">
    <source>
        <dbReference type="Proteomes" id="UP001360560"/>
    </source>
</evidence>
<dbReference type="Pfam" id="PF00076">
    <property type="entry name" value="RRM_1"/>
    <property type="match status" value="1"/>
</dbReference>
<feature type="domain" description="RRM" evidence="4">
    <location>
        <begin position="33"/>
        <end position="111"/>
    </location>
</feature>
<feature type="compositionally biased region" description="Basic and acidic residues" evidence="3">
    <location>
        <begin position="157"/>
        <end position="179"/>
    </location>
</feature>
<keyword evidence="6" id="KW-1185">Reference proteome</keyword>
<dbReference type="RefSeq" id="XP_064854274.1">
    <property type="nucleotide sequence ID" value="XM_064998202.1"/>
</dbReference>
<evidence type="ECO:0000256" key="1">
    <source>
        <dbReference type="ARBA" id="ARBA00022884"/>
    </source>
</evidence>
<dbReference type="Gene3D" id="3.30.70.330">
    <property type="match status" value="1"/>
</dbReference>
<dbReference type="GeneID" id="90075253"/>
<dbReference type="EMBL" id="BTFZ01000011">
    <property type="protein sequence ID" value="GMM37278.1"/>
    <property type="molecule type" value="Genomic_DNA"/>
</dbReference>
<dbReference type="PANTHER" id="PTHR45880:SF1">
    <property type="entry name" value="RNA-BINDING MOTIF PROTEIN, X-LINKED 2"/>
    <property type="match status" value="1"/>
</dbReference>
<dbReference type="SMART" id="SM00360">
    <property type="entry name" value="RRM"/>
    <property type="match status" value="1"/>
</dbReference>
<dbReference type="GO" id="GO:0005686">
    <property type="term" value="C:U2 snRNP"/>
    <property type="evidence" value="ECO:0007669"/>
    <property type="project" value="TreeGrafter"/>
</dbReference>
<dbReference type="GO" id="GO:0071013">
    <property type="term" value="C:catalytic step 2 spliceosome"/>
    <property type="evidence" value="ECO:0007669"/>
    <property type="project" value="TreeGrafter"/>
</dbReference>
<dbReference type="Proteomes" id="UP001360560">
    <property type="component" value="Unassembled WGS sequence"/>
</dbReference>
<keyword evidence="1 2" id="KW-0694">RNA-binding</keyword>
<comment type="caution">
    <text evidence="5">The sequence shown here is derived from an EMBL/GenBank/DDBJ whole genome shotgun (WGS) entry which is preliminary data.</text>
</comment>
<evidence type="ECO:0000259" key="4">
    <source>
        <dbReference type="PROSITE" id="PS50102"/>
    </source>
</evidence>
<dbReference type="InterPro" id="IPR035979">
    <property type="entry name" value="RBD_domain_sf"/>
</dbReference>
<evidence type="ECO:0000313" key="5">
    <source>
        <dbReference type="EMBL" id="GMM37278.1"/>
    </source>
</evidence>
<sequence>MSTTQQITKLTETELRNNIPFQASWHQEYNDSAYIFIGNLPQPFTEEQILTVFSQFGVPTEIKLVRDRETQESKRFAFLKYEDQLSTVLAVDNLNGITLQDRTIRVDHCYYKVQLDDDGNEILNEFDRRIRNEMLKDFVNYEGDAAKESTAGSNTVDQKHRITDKDHRSNRSERNDSSRSRHGHRHKEYNRDRSRERRYHSSSRSDRERHHHGHSHRSSRKSSEVSSDRYKEERSKDRYKEERSKDRYKEERSKYESHHRHRSGSHKDRSKKSDNENHETSTRRDGESDTKNREETEVETTREKNSDNGADLAW</sequence>
<dbReference type="GO" id="GO:0071011">
    <property type="term" value="C:precatalytic spliceosome"/>
    <property type="evidence" value="ECO:0007669"/>
    <property type="project" value="TreeGrafter"/>
</dbReference>
<reference evidence="5 6" key="1">
    <citation type="journal article" date="2023" name="Elife">
        <title>Identification of key yeast species and microbe-microbe interactions impacting larval growth of Drosophila in the wild.</title>
        <authorList>
            <person name="Mure A."/>
            <person name="Sugiura Y."/>
            <person name="Maeda R."/>
            <person name="Honda K."/>
            <person name="Sakurai N."/>
            <person name="Takahashi Y."/>
            <person name="Watada M."/>
            <person name="Katoh T."/>
            <person name="Gotoh A."/>
            <person name="Gotoh Y."/>
            <person name="Taniguchi I."/>
            <person name="Nakamura K."/>
            <person name="Hayashi T."/>
            <person name="Katayama T."/>
            <person name="Uemura T."/>
            <person name="Hattori Y."/>
        </authorList>
    </citation>
    <scope>NUCLEOTIDE SEQUENCE [LARGE SCALE GENOMIC DNA]</scope>
    <source>
        <strain evidence="5 6">SC-9</strain>
    </source>
</reference>
<evidence type="ECO:0000256" key="3">
    <source>
        <dbReference type="SAM" id="MobiDB-lite"/>
    </source>
</evidence>
<dbReference type="InterPro" id="IPR051847">
    <property type="entry name" value="RNA_proc/Spliceosome_comp"/>
</dbReference>
<dbReference type="InterPro" id="IPR012677">
    <property type="entry name" value="Nucleotide-bd_a/b_plait_sf"/>
</dbReference>
<organism evidence="5 6">
    <name type="scientific">Saccharomycopsis crataegensis</name>
    <dbReference type="NCBI Taxonomy" id="43959"/>
    <lineage>
        <taxon>Eukaryota</taxon>
        <taxon>Fungi</taxon>
        <taxon>Dikarya</taxon>
        <taxon>Ascomycota</taxon>
        <taxon>Saccharomycotina</taxon>
        <taxon>Saccharomycetes</taxon>
        <taxon>Saccharomycopsidaceae</taxon>
        <taxon>Saccharomycopsis</taxon>
    </lineage>
</organism>
<protein>
    <submittedName>
        <fullName evidence="5">U2 snRNP complex subunit</fullName>
    </submittedName>
</protein>
<feature type="compositionally biased region" description="Basic residues" evidence="3">
    <location>
        <begin position="209"/>
        <end position="220"/>
    </location>
</feature>
<gene>
    <name evidence="5" type="ORF">DASC09_046030</name>
</gene>
<feature type="compositionally biased region" description="Basic and acidic residues" evidence="3">
    <location>
        <begin position="221"/>
        <end position="256"/>
    </location>
</feature>
<dbReference type="AlphaFoldDB" id="A0AAV5QQT1"/>
<evidence type="ECO:0000256" key="2">
    <source>
        <dbReference type="PROSITE-ProRule" id="PRU00176"/>
    </source>
</evidence>
<dbReference type="GO" id="GO:0003723">
    <property type="term" value="F:RNA binding"/>
    <property type="evidence" value="ECO:0007669"/>
    <property type="project" value="UniProtKB-UniRule"/>
</dbReference>
<name>A0AAV5QQT1_9ASCO</name>
<dbReference type="PROSITE" id="PS50102">
    <property type="entry name" value="RRM"/>
    <property type="match status" value="1"/>
</dbReference>
<dbReference type="GO" id="GO:0000398">
    <property type="term" value="P:mRNA splicing, via spliceosome"/>
    <property type="evidence" value="ECO:0007669"/>
    <property type="project" value="TreeGrafter"/>
</dbReference>
<dbReference type="SUPFAM" id="SSF54928">
    <property type="entry name" value="RNA-binding domain, RBD"/>
    <property type="match status" value="1"/>
</dbReference>
<dbReference type="InterPro" id="IPR000504">
    <property type="entry name" value="RRM_dom"/>
</dbReference>
<accession>A0AAV5QQT1</accession>
<feature type="region of interest" description="Disordered" evidence="3">
    <location>
        <begin position="146"/>
        <end position="314"/>
    </location>
</feature>